<dbReference type="RefSeq" id="WP_008760811.1">
    <property type="nucleotide sequence ID" value="NZ_AP022660.1"/>
</dbReference>
<evidence type="ECO:0000313" key="10">
    <source>
        <dbReference type="EMBL" id="CUP08155.1"/>
    </source>
</evidence>
<evidence type="ECO:0000256" key="1">
    <source>
        <dbReference type="ARBA" id="ARBA00011073"/>
    </source>
</evidence>
<evidence type="ECO:0000256" key="5">
    <source>
        <dbReference type="PROSITE-ProRule" id="PRU01240"/>
    </source>
</evidence>
<dbReference type="CDD" id="cd07493">
    <property type="entry name" value="Peptidases_S8_9"/>
    <property type="match status" value="1"/>
</dbReference>
<dbReference type="Gene3D" id="3.40.50.200">
    <property type="entry name" value="Peptidase S8/S53 domain"/>
    <property type="match status" value="1"/>
</dbReference>
<dbReference type="InterPro" id="IPR017317">
    <property type="entry name" value="Pept_S8_subtilisin_bacteroid-2"/>
</dbReference>
<evidence type="ECO:0000259" key="8">
    <source>
        <dbReference type="Pfam" id="PF00082"/>
    </source>
</evidence>
<dbReference type="AlphaFoldDB" id="A0A0P0FIK3"/>
<evidence type="ECO:0000256" key="2">
    <source>
        <dbReference type="ARBA" id="ARBA00022670"/>
    </source>
</evidence>
<dbReference type="InterPro" id="IPR023828">
    <property type="entry name" value="Peptidase_S8_Ser-AS"/>
</dbReference>
<dbReference type="EC" id="3.4.21.-" evidence="10"/>
<dbReference type="Proteomes" id="UP000500882">
    <property type="component" value="Chromosome"/>
</dbReference>
<dbReference type="Proteomes" id="UP000436825">
    <property type="component" value="Unassembled WGS sequence"/>
</dbReference>
<dbReference type="GO" id="GO:0006508">
    <property type="term" value="P:proteolysis"/>
    <property type="evidence" value="ECO:0007669"/>
    <property type="project" value="UniProtKB-KW"/>
</dbReference>
<reference evidence="16 17" key="2">
    <citation type="journal article" date="2019" name="Nat. Med.">
        <title>A library of human gut bacterial isolates paired with longitudinal multiomics data enables mechanistic microbiome research.</title>
        <authorList>
            <person name="Poyet M."/>
            <person name="Groussin M."/>
            <person name="Gibbons S.M."/>
            <person name="Avila-Pacheco J."/>
            <person name="Jiang X."/>
            <person name="Kearney S.M."/>
            <person name="Perrotta A.R."/>
            <person name="Berdy B."/>
            <person name="Zhao S."/>
            <person name="Lieberman T.D."/>
            <person name="Swanson P.K."/>
            <person name="Smith M."/>
            <person name="Roesemann S."/>
            <person name="Alexander J.E."/>
            <person name="Rich S.A."/>
            <person name="Livny J."/>
            <person name="Vlamakis H."/>
            <person name="Clish C."/>
            <person name="Bullock K."/>
            <person name="Deik A."/>
            <person name="Scott J."/>
            <person name="Pierce K.A."/>
            <person name="Xavier R.J."/>
            <person name="Alm E.J."/>
        </authorList>
    </citation>
    <scope>NUCLEOTIDE SEQUENCE [LARGE SCALE GENOMIC DNA]</scope>
    <source>
        <strain evidence="12 17">BIOML-A156</strain>
        <strain evidence="11 16">BIOML-A160</strain>
    </source>
</reference>
<dbReference type="InterPro" id="IPR023827">
    <property type="entry name" value="Peptidase_S8_Asp-AS"/>
</dbReference>
<dbReference type="Proteomes" id="UP000488521">
    <property type="component" value="Unassembled WGS sequence"/>
</dbReference>
<dbReference type="Proteomes" id="UP000095576">
    <property type="component" value="Unassembled WGS sequence"/>
</dbReference>
<dbReference type="EMBL" id="WCRS01000003">
    <property type="protein sequence ID" value="KAB4477008.1"/>
    <property type="molecule type" value="Genomic_DNA"/>
</dbReference>
<evidence type="ECO:0000313" key="18">
    <source>
        <dbReference type="Proteomes" id="UP000500882"/>
    </source>
</evidence>
<dbReference type="Pfam" id="PF00082">
    <property type="entry name" value="Peptidase_S8"/>
    <property type="match status" value="1"/>
</dbReference>
<evidence type="ECO:0000313" key="12">
    <source>
        <dbReference type="EMBL" id="KAB4477008.1"/>
    </source>
</evidence>
<evidence type="ECO:0000256" key="6">
    <source>
        <dbReference type="RuleBase" id="RU003355"/>
    </source>
</evidence>
<dbReference type="Proteomes" id="UP001156216">
    <property type="component" value="Chromosome"/>
</dbReference>
<dbReference type="PROSITE" id="PS00138">
    <property type="entry name" value="SUBTILASE_SER"/>
    <property type="match status" value="1"/>
</dbReference>
<keyword evidence="7" id="KW-0732">Signal</keyword>
<dbReference type="EMBL" id="WCRW01000011">
    <property type="protein sequence ID" value="KAB4454481.1"/>
    <property type="molecule type" value="Genomic_DNA"/>
</dbReference>
<dbReference type="InterPro" id="IPR015500">
    <property type="entry name" value="Peptidase_S8_subtilisin-rel"/>
</dbReference>
<evidence type="ECO:0000313" key="11">
    <source>
        <dbReference type="EMBL" id="KAB4454481.1"/>
    </source>
</evidence>
<feature type="domain" description="Peptidase S8/S53" evidence="8">
    <location>
        <begin position="169"/>
        <end position="438"/>
    </location>
</feature>
<reference evidence="9 18" key="3">
    <citation type="submission" date="2020-02" db="EMBL/GenBank/DDBJ databases">
        <title>Whole-genome sequencing and comparative analysis of the genomes of Bacteroides thetaiotaomicron and Escherichia coli isolated from a healthy resident in Vietnam.</title>
        <authorList>
            <person name="Mohsin M."/>
            <person name="Tanaka K."/>
            <person name="Kawahara R."/>
            <person name="Kondo S."/>
            <person name="Noguchi H."/>
            <person name="Motooka D."/>
            <person name="Nakamura S."/>
            <person name="Khong D.T."/>
            <person name="Nguyen T.N."/>
            <person name="Tran H.T."/>
            <person name="Yamamoto Y."/>
        </authorList>
    </citation>
    <scope>NUCLEOTIDE SEQUENCE [LARGE SCALE GENOMIC DNA]</scope>
    <source>
        <strain evidence="9 18">F9-2</strain>
    </source>
</reference>
<gene>
    <name evidence="10" type="primary">aprX</name>
    <name evidence="9" type="ORF">BatF92_03790</name>
    <name evidence="10" type="ORF">ERS852511_01100</name>
    <name evidence="12" type="ORF">GAN59_07495</name>
    <name evidence="11" type="ORF">GAN75_16560</name>
    <name evidence="13" type="ORF">K0H07_06045</name>
    <name evidence="14" type="ORF">KQP59_06805</name>
</gene>
<evidence type="ECO:0000313" key="14">
    <source>
        <dbReference type="EMBL" id="UYU72805.1"/>
    </source>
</evidence>
<dbReference type="PIRSF" id="PIRSF037903">
    <property type="entry name" value="Subtilisin_rel_GFO_2223"/>
    <property type="match status" value="1"/>
</dbReference>
<dbReference type="Proteomes" id="UP001200544">
    <property type="component" value="Unassembled WGS sequence"/>
</dbReference>
<evidence type="ECO:0000256" key="4">
    <source>
        <dbReference type="ARBA" id="ARBA00022825"/>
    </source>
</evidence>
<evidence type="ECO:0000313" key="13">
    <source>
        <dbReference type="EMBL" id="MCE9236722.1"/>
    </source>
</evidence>
<evidence type="ECO:0000256" key="7">
    <source>
        <dbReference type="SAM" id="SignalP"/>
    </source>
</evidence>
<dbReference type="PROSITE" id="PS00136">
    <property type="entry name" value="SUBTILASE_ASP"/>
    <property type="match status" value="1"/>
</dbReference>
<dbReference type="PROSITE" id="PS51892">
    <property type="entry name" value="SUBTILASE"/>
    <property type="match status" value="1"/>
</dbReference>
<dbReference type="EMBL" id="JAHYQA010000002">
    <property type="protein sequence ID" value="MCE9236722.1"/>
    <property type="molecule type" value="Genomic_DNA"/>
</dbReference>
<dbReference type="InterPro" id="IPR036852">
    <property type="entry name" value="Peptidase_S8/S53_dom_sf"/>
</dbReference>
<evidence type="ECO:0000313" key="16">
    <source>
        <dbReference type="Proteomes" id="UP000436825"/>
    </source>
</evidence>
<dbReference type="SUPFAM" id="SSF52743">
    <property type="entry name" value="Subtilisin-like"/>
    <property type="match status" value="1"/>
</dbReference>
<keyword evidence="4 5" id="KW-0720">Serine protease</keyword>
<protein>
    <submittedName>
        <fullName evidence="11">S8 family serine peptidase</fullName>
    </submittedName>
    <submittedName>
        <fullName evidence="9 10">Serine protease</fullName>
        <ecNumber evidence="10">3.4.21.-</ecNumber>
    </submittedName>
</protein>
<dbReference type="PRINTS" id="PR00723">
    <property type="entry name" value="SUBTILISIN"/>
</dbReference>
<keyword evidence="3 5" id="KW-0378">Hydrolase</keyword>
<dbReference type="PATRIC" id="fig|818.23.peg.485"/>
<reference evidence="13" key="5">
    <citation type="submission" date="2021-07" db="EMBL/GenBank/DDBJ databases">
        <title>Comparative genomics of Bacteroides fragilis group isolates reveals species-dependent resistance mechanisms and validates clinical tools for resistance prediction.</title>
        <authorList>
            <person name="Wallace M.J."/>
            <person name="Jean S."/>
            <person name="Wallace M.A."/>
            <person name="Carey-Ann B.D."/>
            <person name="Dantas G."/>
        </authorList>
    </citation>
    <scope>NUCLEOTIDE SEQUENCE</scope>
    <source>
        <strain evidence="13">BJH_160</strain>
    </source>
</reference>
<dbReference type="KEGG" id="btho:Btheta7330_00481"/>
<keyword evidence="2 5" id="KW-0645">Protease</keyword>
<dbReference type="PANTHER" id="PTHR43806">
    <property type="entry name" value="PEPTIDASE S8"/>
    <property type="match status" value="1"/>
</dbReference>
<dbReference type="GO" id="GO:0004252">
    <property type="term" value="F:serine-type endopeptidase activity"/>
    <property type="evidence" value="ECO:0007669"/>
    <property type="project" value="UniProtKB-UniRule"/>
</dbReference>
<accession>A0A0P0FIK3</accession>
<feature type="active site" description="Charge relay system" evidence="5">
    <location>
        <position position="392"/>
    </location>
</feature>
<dbReference type="PANTHER" id="PTHR43806:SF67">
    <property type="entry name" value="EGF-LIKE DOMAIN-CONTAINING PROTEIN"/>
    <property type="match status" value="1"/>
</dbReference>
<organism evidence="10 15">
    <name type="scientific">Bacteroides thetaiotaomicron</name>
    <dbReference type="NCBI Taxonomy" id="818"/>
    <lineage>
        <taxon>Bacteria</taxon>
        <taxon>Pseudomonadati</taxon>
        <taxon>Bacteroidota</taxon>
        <taxon>Bacteroidia</taxon>
        <taxon>Bacteroidales</taxon>
        <taxon>Bacteroidaceae</taxon>
        <taxon>Bacteroides</taxon>
    </lineage>
</organism>
<evidence type="ECO:0000313" key="9">
    <source>
        <dbReference type="EMBL" id="BCA48437.1"/>
    </source>
</evidence>
<feature type="chain" id="PRO_5014235897" evidence="7">
    <location>
        <begin position="20"/>
        <end position="451"/>
    </location>
</feature>
<evidence type="ECO:0000256" key="3">
    <source>
        <dbReference type="ARBA" id="ARBA00022801"/>
    </source>
</evidence>
<dbReference type="InterPro" id="IPR050131">
    <property type="entry name" value="Peptidase_S8_subtilisin-like"/>
</dbReference>
<evidence type="ECO:0000313" key="17">
    <source>
        <dbReference type="Proteomes" id="UP000488521"/>
    </source>
</evidence>
<name>A0A0P0FIK3_BACT4</name>
<reference evidence="14" key="4">
    <citation type="submission" date="2021-06" db="EMBL/GenBank/DDBJ databases">
        <title>Interrogation of the integrated mobile genetic elements in gut-associated Bacteroides with a consensus prediction approach.</title>
        <authorList>
            <person name="Campbell D.E."/>
            <person name="Leigh J.R."/>
            <person name="Kim T."/>
            <person name="England W."/>
            <person name="Whitaker R.J."/>
            <person name="Degnan P.H."/>
        </authorList>
    </citation>
    <scope>NUCLEOTIDE SEQUENCE</scope>
    <source>
        <strain evidence="14">VPI-BTDOT2</strain>
    </source>
</reference>
<sequence length="451" mass="49353">MKRLVLAALILTTAVGASAQFTSTDTLKYRISLTDKAATTYSIQQPEEFLSRKSIDRRLRQKLAIDSTDLPVCKKYVDAIRKKGVHVLVTGKWDNFVTVSCNDSMLIDEIAKLPFVRSTEKVWQGKVSAVTKRDSLINDPQRSDSLYGPAITQIEMSRANLLHDAGFKGQGMTIAVIDAGFHNADRIEAMKNIRILGTRDFVNPEADIYAESNHGMSVLSCMAMNQPNVMVGTAPEASYWLLRSEDEASEHLVEQDYWAAAIEFADSVGVDVVNTSLGYYTFDDPTKNYRYRDLNGHYALMSREASKAADKGMVLVCSAGNSGSGSWKKITPPGDAENVLTVGAIDKKKLLAPFSSVGNTADGRVKPDVVAVGLKADIVGTDGNLRLANGTSFSSPIMCGMVACLWQACPKLTAKEVIELVRSVGDRSDFPDNIYGYGIPDLWKAYQMSKE</sequence>
<feature type="signal peptide" evidence="7">
    <location>
        <begin position="1"/>
        <end position="19"/>
    </location>
</feature>
<feature type="active site" description="Charge relay system" evidence="5">
    <location>
        <position position="214"/>
    </location>
</feature>
<dbReference type="EMBL" id="CP083681">
    <property type="protein sequence ID" value="UYU72805.1"/>
    <property type="molecule type" value="Genomic_DNA"/>
</dbReference>
<dbReference type="InterPro" id="IPR000209">
    <property type="entry name" value="Peptidase_S8/S53_dom"/>
</dbReference>
<reference evidence="10 15" key="1">
    <citation type="submission" date="2015-09" db="EMBL/GenBank/DDBJ databases">
        <authorList>
            <consortium name="Pathogen Informatics"/>
        </authorList>
    </citation>
    <scope>NUCLEOTIDE SEQUENCE [LARGE SCALE GENOMIC DNA]</scope>
    <source>
        <strain evidence="10 15">2789STDY5834899</strain>
    </source>
</reference>
<dbReference type="EMBL" id="CZAP01000002">
    <property type="protein sequence ID" value="CUP08155.1"/>
    <property type="molecule type" value="Genomic_DNA"/>
</dbReference>
<evidence type="ECO:0000313" key="15">
    <source>
        <dbReference type="Proteomes" id="UP000095576"/>
    </source>
</evidence>
<dbReference type="EMBL" id="AP022660">
    <property type="protein sequence ID" value="BCA48437.1"/>
    <property type="molecule type" value="Genomic_DNA"/>
</dbReference>
<comment type="similarity">
    <text evidence="1 5 6">Belongs to the peptidase S8 family.</text>
</comment>
<feature type="active site" description="Charge relay system" evidence="5">
    <location>
        <position position="178"/>
    </location>
</feature>
<proteinExistence type="inferred from homology"/>